<reference evidence="2" key="1">
    <citation type="submission" date="2025-08" db="UniProtKB">
        <authorList>
            <consortium name="Ensembl"/>
        </authorList>
    </citation>
    <scope>IDENTIFICATION</scope>
</reference>
<sequence length="285" mass="32232">MIQTCVVDFYTSSHWLLVSQQKVTFLFPRILDLFSKTWRKMLGVFLTLCVLLFHGASGVEMDKVSVMEGDSVTLNTDVTKNKQDRIMWYFNENRIAYITGDQTKICTDPECPETFRGRLKLDTQTGSLTITNTRSTDSGVYHLQINSRNLEKIFNVTVHDAPAAGRDEMKSVQEGESVTLDPGAINNPNDLMTRLFNDTCIAEISGDQSKICTDVHCEDGSERFGDRVEVNQTEFLTVTNIRSTDSGVYHLQINSSSSSFSYCHWCHAVIQCKLNKVPFTEDCFN</sequence>
<dbReference type="Proteomes" id="UP000694427">
    <property type="component" value="Unplaced"/>
</dbReference>
<accession>A0A8C1PDS8</accession>
<dbReference type="Gene3D" id="2.60.40.10">
    <property type="entry name" value="Immunoglobulins"/>
    <property type="match status" value="2"/>
</dbReference>
<dbReference type="InterPro" id="IPR013783">
    <property type="entry name" value="Ig-like_fold"/>
</dbReference>
<dbReference type="PANTHER" id="PTHR21063:SF4">
    <property type="entry name" value="CD48 ANTIGEN-RELATED"/>
    <property type="match status" value="1"/>
</dbReference>
<organism evidence="2 3">
    <name type="scientific">Cyprinus carpio</name>
    <name type="common">Common carp</name>
    <dbReference type="NCBI Taxonomy" id="7962"/>
    <lineage>
        <taxon>Eukaryota</taxon>
        <taxon>Metazoa</taxon>
        <taxon>Chordata</taxon>
        <taxon>Craniata</taxon>
        <taxon>Vertebrata</taxon>
        <taxon>Euteleostomi</taxon>
        <taxon>Actinopterygii</taxon>
        <taxon>Neopterygii</taxon>
        <taxon>Teleostei</taxon>
        <taxon>Ostariophysi</taxon>
        <taxon>Cypriniformes</taxon>
        <taxon>Cyprinidae</taxon>
        <taxon>Cyprininae</taxon>
        <taxon>Cyprinus</taxon>
    </lineage>
</organism>
<evidence type="ECO:0000313" key="2">
    <source>
        <dbReference type="Ensembl" id="ENSCCRP00010104016.1"/>
    </source>
</evidence>
<name>A0A8C1PDS8_CYPCA</name>
<feature type="domain" description="Immunoglobulin" evidence="1">
    <location>
        <begin position="61"/>
        <end position="159"/>
    </location>
</feature>
<reference evidence="2" key="2">
    <citation type="submission" date="2025-09" db="UniProtKB">
        <authorList>
            <consortium name="Ensembl"/>
        </authorList>
    </citation>
    <scope>IDENTIFICATION</scope>
</reference>
<dbReference type="InterPro" id="IPR013106">
    <property type="entry name" value="Ig_V-set"/>
</dbReference>
<dbReference type="SUPFAM" id="SSF48726">
    <property type="entry name" value="Immunoglobulin"/>
    <property type="match status" value="2"/>
</dbReference>
<evidence type="ECO:0000259" key="1">
    <source>
        <dbReference type="SMART" id="SM00409"/>
    </source>
</evidence>
<proteinExistence type="predicted"/>
<dbReference type="Ensembl" id="ENSCCRT00010115569.1">
    <property type="protein sequence ID" value="ENSCCRP00010104016.1"/>
    <property type="gene ID" value="ENSCCRG00010045830.1"/>
</dbReference>
<dbReference type="InterPro" id="IPR036179">
    <property type="entry name" value="Ig-like_dom_sf"/>
</dbReference>
<feature type="domain" description="Immunoglobulin" evidence="1">
    <location>
        <begin position="167"/>
        <end position="273"/>
    </location>
</feature>
<dbReference type="InterPro" id="IPR003599">
    <property type="entry name" value="Ig_sub"/>
</dbReference>
<evidence type="ECO:0000313" key="3">
    <source>
        <dbReference type="Proteomes" id="UP000694427"/>
    </source>
</evidence>
<dbReference type="PANTHER" id="PTHR21063">
    <property type="entry name" value="LFA-3"/>
    <property type="match status" value="1"/>
</dbReference>
<dbReference type="SMART" id="SM00409">
    <property type="entry name" value="IG"/>
    <property type="match status" value="2"/>
</dbReference>
<dbReference type="Pfam" id="PF07686">
    <property type="entry name" value="V-set"/>
    <property type="match status" value="1"/>
</dbReference>
<dbReference type="AlphaFoldDB" id="A0A8C1PDS8"/>
<keyword evidence="3" id="KW-1185">Reference proteome</keyword>
<protein>
    <recommendedName>
        <fullName evidence="1">Immunoglobulin domain-containing protein</fullName>
    </recommendedName>
</protein>